<evidence type="ECO:0000256" key="1">
    <source>
        <dbReference type="ARBA" id="ARBA00012417"/>
    </source>
</evidence>
<evidence type="ECO:0000256" key="5">
    <source>
        <dbReference type="ARBA" id="ARBA00022705"/>
    </source>
</evidence>
<sequence>MNEVKQLIANIREGRLAPFYLLMGEETYYIDKISEYIAENVLSEEERGFNQVVLYGKDVGVADIISQAKRFPMMAEHQVVIVREAQHLSRNMEKFLPYVENMQPSTILVLCYKYKSIDRRKKLAKKITEHGGVVFESKKLYENQVADWIRKVLLGSGYKISHKAAALLVEYLGTDLSRISNELEKLKIILPKGSEIDPGHIEQHIGISKDYNNFELKKAIATRDIPKATRIIKYFSENPRENPFVVTVALLHNFFTQVLQYHGLSDHSPKNVANALRINPYFVGEYQDAARNYPMKRVSRIVSTLREMDLKSKGVGATALNPQDLLRELLFKIV</sequence>
<evidence type="ECO:0000313" key="11">
    <source>
        <dbReference type="EMBL" id="SFR47696.1"/>
    </source>
</evidence>
<gene>
    <name evidence="11" type="ORF">SAMN04490243_1958</name>
</gene>
<dbReference type="GO" id="GO:0003677">
    <property type="term" value="F:DNA binding"/>
    <property type="evidence" value="ECO:0007669"/>
    <property type="project" value="InterPro"/>
</dbReference>
<evidence type="ECO:0000256" key="7">
    <source>
        <dbReference type="ARBA" id="ARBA00034754"/>
    </source>
</evidence>
<keyword evidence="12" id="KW-1185">Reference proteome</keyword>
<evidence type="ECO:0000256" key="6">
    <source>
        <dbReference type="ARBA" id="ARBA00022932"/>
    </source>
</evidence>
<comment type="similarity">
    <text evidence="7">Belongs to the DNA polymerase HolA subunit family.</text>
</comment>
<dbReference type="InterPro" id="IPR005790">
    <property type="entry name" value="DNA_polIII_delta"/>
</dbReference>
<feature type="domain" description="DNA polymerase III delta N-terminal" evidence="9">
    <location>
        <begin position="20"/>
        <end position="133"/>
    </location>
</feature>
<dbReference type="PANTHER" id="PTHR34388:SF1">
    <property type="entry name" value="DNA POLYMERASE III SUBUNIT DELTA"/>
    <property type="match status" value="1"/>
</dbReference>
<comment type="catalytic activity">
    <reaction evidence="8">
        <text>DNA(n) + a 2'-deoxyribonucleoside 5'-triphosphate = DNA(n+1) + diphosphate</text>
        <dbReference type="Rhea" id="RHEA:22508"/>
        <dbReference type="Rhea" id="RHEA-COMP:17339"/>
        <dbReference type="Rhea" id="RHEA-COMP:17340"/>
        <dbReference type="ChEBI" id="CHEBI:33019"/>
        <dbReference type="ChEBI" id="CHEBI:61560"/>
        <dbReference type="ChEBI" id="CHEBI:173112"/>
        <dbReference type="EC" id="2.7.7.7"/>
    </reaction>
</comment>
<keyword evidence="4" id="KW-0548">Nucleotidyltransferase</keyword>
<dbReference type="SUPFAM" id="SSF52540">
    <property type="entry name" value="P-loop containing nucleoside triphosphate hydrolases"/>
    <property type="match status" value="1"/>
</dbReference>
<evidence type="ECO:0000256" key="8">
    <source>
        <dbReference type="ARBA" id="ARBA00049244"/>
    </source>
</evidence>
<dbReference type="Gene3D" id="1.20.272.10">
    <property type="match status" value="1"/>
</dbReference>
<dbReference type="RefSeq" id="WP_092982418.1">
    <property type="nucleotide sequence ID" value="NZ_FOYQ01000002.1"/>
</dbReference>
<dbReference type="EC" id="2.7.7.7" evidence="1"/>
<dbReference type="Pfam" id="PF21694">
    <property type="entry name" value="DNA_pol3_delta_C"/>
    <property type="match status" value="1"/>
</dbReference>
<dbReference type="NCBIfam" id="TIGR01128">
    <property type="entry name" value="holA"/>
    <property type="match status" value="1"/>
</dbReference>
<proteinExistence type="inferred from homology"/>
<dbReference type="GO" id="GO:0006261">
    <property type="term" value="P:DNA-templated DNA replication"/>
    <property type="evidence" value="ECO:0007669"/>
    <property type="project" value="TreeGrafter"/>
</dbReference>
<dbReference type="Gene3D" id="1.10.8.60">
    <property type="match status" value="1"/>
</dbReference>
<organism evidence="11 12">
    <name type="scientific">Robiginitalea myxolifaciens</name>
    <dbReference type="NCBI Taxonomy" id="400055"/>
    <lineage>
        <taxon>Bacteria</taxon>
        <taxon>Pseudomonadati</taxon>
        <taxon>Bacteroidota</taxon>
        <taxon>Flavobacteriia</taxon>
        <taxon>Flavobacteriales</taxon>
        <taxon>Flavobacteriaceae</taxon>
        <taxon>Robiginitalea</taxon>
    </lineage>
</organism>
<dbReference type="InterPro" id="IPR010372">
    <property type="entry name" value="DNA_pol3_delta_N"/>
</dbReference>
<dbReference type="SUPFAM" id="SSF48019">
    <property type="entry name" value="post-AAA+ oligomerization domain-like"/>
    <property type="match status" value="1"/>
</dbReference>
<dbReference type="EMBL" id="FOYQ01000002">
    <property type="protein sequence ID" value="SFR47696.1"/>
    <property type="molecule type" value="Genomic_DNA"/>
</dbReference>
<dbReference type="Proteomes" id="UP000199534">
    <property type="component" value="Unassembled WGS sequence"/>
</dbReference>
<keyword evidence="6" id="KW-0239">DNA-directed DNA polymerase</keyword>
<evidence type="ECO:0000256" key="3">
    <source>
        <dbReference type="ARBA" id="ARBA00022679"/>
    </source>
</evidence>
<evidence type="ECO:0000259" key="9">
    <source>
        <dbReference type="Pfam" id="PF06144"/>
    </source>
</evidence>
<accession>A0A1I6GZR7</accession>
<evidence type="ECO:0000256" key="2">
    <source>
        <dbReference type="ARBA" id="ARBA00017703"/>
    </source>
</evidence>
<evidence type="ECO:0000256" key="4">
    <source>
        <dbReference type="ARBA" id="ARBA00022695"/>
    </source>
</evidence>
<dbReference type="Pfam" id="PF06144">
    <property type="entry name" value="DNA_pol3_delta"/>
    <property type="match status" value="1"/>
</dbReference>
<evidence type="ECO:0000259" key="10">
    <source>
        <dbReference type="Pfam" id="PF21694"/>
    </source>
</evidence>
<dbReference type="GO" id="GO:0003887">
    <property type="term" value="F:DNA-directed DNA polymerase activity"/>
    <property type="evidence" value="ECO:0007669"/>
    <property type="project" value="UniProtKB-KW"/>
</dbReference>
<dbReference type="OrthoDB" id="1172326at2"/>
<dbReference type="GO" id="GO:0009360">
    <property type="term" value="C:DNA polymerase III complex"/>
    <property type="evidence" value="ECO:0007669"/>
    <property type="project" value="InterPro"/>
</dbReference>
<dbReference type="InterPro" id="IPR027417">
    <property type="entry name" value="P-loop_NTPase"/>
</dbReference>
<keyword evidence="5" id="KW-0235">DNA replication</keyword>
<dbReference type="STRING" id="400055.SAMN04490243_1958"/>
<dbReference type="PANTHER" id="PTHR34388">
    <property type="entry name" value="DNA POLYMERASE III SUBUNIT DELTA"/>
    <property type="match status" value="1"/>
</dbReference>
<evidence type="ECO:0000313" key="12">
    <source>
        <dbReference type="Proteomes" id="UP000199534"/>
    </source>
</evidence>
<dbReference type="InterPro" id="IPR048466">
    <property type="entry name" value="DNA_pol3_delta-like_C"/>
</dbReference>
<name>A0A1I6GZR7_9FLAO</name>
<dbReference type="Gene3D" id="3.40.50.300">
    <property type="entry name" value="P-loop containing nucleotide triphosphate hydrolases"/>
    <property type="match status" value="1"/>
</dbReference>
<reference evidence="11 12" key="1">
    <citation type="submission" date="2016-10" db="EMBL/GenBank/DDBJ databases">
        <authorList>
            <person name="de Groot N.N."/>
        </authorList>
    </citation>
    <scope>NUCLEOTIDE SEQUENCE [LARGE SCALE GENOMIC DNA]</scope>
    <source>
        <strain evidence="11 12">DSM 21019</strain>
    </source>
</reference>
<keyword evidence="3" id="KW-0808">Transferase</keyword>
<dbReference type="AlphaFoldDB" id="A0A1I6GZR7"/>
<feature type="domain" description="DNA polymerase III delta subunit-like C-terminal" evidence="10">
    <location>
        <begin position="212"/>
        <end position="313"/>
    </location>
</feature>
<protein>
    <recommendedName>
        <fullName evidence="2">DNA polymerase III subunit delta</fullName>
        <ecNumber evidence="1">2.7.7.7</ecNumber>
    </recommendedName>
</protein>
<dbReference type="InterPro" id="IPR008921">
    <property type="entry name" value="DNA_pol3_clamp-load_cplx_C"/>
</dbReference>